<dbReference type="GO" id="GO:0016787">
    <property type="term" value="F:hydrolase activity"/>
    <property type="evidence" value="ECO:0007669"/>
    <property type="project" value="UniProtKB-KW"/>
</dbReference>
<dbReference type="AlphaFoldDB" id="M0F256"/>
<evidence type="ECO:0000313" key="2">
    <source>
        <dbReference type="Proteomes" id="UP000011614"/>
    </source>
</evidence>
<dbReference type="PATRIC" id="fig|1227468.4.peg.1718"/>
<dbReference type="EMBL" id="AOJN01000048">
    <property type="protein sequence ID" value="ELZ53272.1"/>
    <property type="molecule type" value="Genomic_DNA"/>
</dbReference>
<accession>M0F256</accession>
<evidence type="ECO:0000313" key="1">
    <source>
        <dbReference type="EMBL" id="ELZ53272.1"/>
    </source>
</evidence>
<dbReference type="Proteomes" id="UP000011614">
    <property type="component" value="Unassembled WGS sequence"/>
</dbReference>
<gene>
    <name evidence="1" type="ORF">C466_08820</name>
</gene>
<protein>
    <submittedName>
        <fullName evidence="1">Membrane-bound metal-dependent hydrolase</fullName>
    </submittedName>
</protein>
<comment type="caution">
    <text evidence="1">The sequence shown here is derived from an EMBL/GenBank/DDBJ whole genome shotgun (WGS) entry which is preliminary data.</text>
</comment>
<keyword evidence="1" id="KW-0378">Hydrolase</keyword>
<reference evidence="2" key="1">
    <citation type="submission" date="2012-11" db="EMBL/GenBank/DDBJ databases">
        <authorList>
            <person name="Becker E.A."/>
            <person name="Seitzer P."/>
            <person name="Tritt A."/>
            <person name="Larsen D."/>
            <person name="Yao A."/>
            <person name="Wu D."/>
            <person name="Darling A."/>
            <person name="Eisen J.A."/>
            <person name="Facciotti M.T."/>
        </authorList>
    </citation>
    <scope>NUCLEOTIDE SEQUENCE [LARGE SCALE GENOMIC DNA]</scope>
    <source>
        <strain evidence="2">JCM 10118</strain>
    </source>
</reference>
<name>M0F256_9EURY</name>
<proteinExistence type="predicted"/>
<sequence>MNKRGHVLNGLLLALGLGFIVEPGLDMATATTVAEITVPVVLGAVSYTHL</sequence>
<organism evidence="1 2">
    <name type="scientific">Halorubrum distributum JCM 10118</name>
    <dbReference type="NCBI Taxonomy" id="1227468"/>
    <lineage>
        <taxon>Archaea</taxon>
        <taxon>Methanobacteriati</taxon>
        <taxon>Methanobacteriota</taxon>
        <taxon>Stenosarchaea group</taxon>
        <taxon>Halobacteria</taxon>
        <taxon>Halobacteriales</taxon>
        <taxon>Haloferacaceae</taxon>
        <taxon>Halorubrum</taxon>
        <taxon>Halorubrum distributum group</taxon>
    </lineage>
</organism>
<reference evidence="1 2" key="2">
    <citation type="journal article" date="2014" name="PLoS Genet.">
        <title>Phylogenetically driven sequencing of extremely halophilic archaea reveals strategies for static and dynamic osmo-response.</title>
        <authorList>
            <person name="Becker E.A."/>
            <person name="Seitzer P.M."/>
            <person name="Tritt A."/>
            <person name="Larsen D."/>
            <person name="Krusor M."/>
            <person name="Yao A.I."/>
            <person name="Wu D."/>
            <person name="Madern D."/>
            <person name="Eisen J.A."/>
            <person name="Darling A.E."/>
            <person name="Facciotti M.T."/>
        </authorList>
    </citation>
    <scope>NUCLEOTIDE SEQUENCE [LARGE SCALE GENOMIC DNA]</scope>
    <source>
        <strain evidence="1 2">JCM 10118</strain>
    </source>
</reference>